<evidence type="ECO:0000313" key="14">
    <source>
        <dbReference type="Proteomes" id="UP000439994"/>
    </source>
</evidence>
<dbReference type="NCBIfam" id="NF003592">
    <property type="entry name" value="PRK05254.1-5"/>
    <property type="match status" value="1"/>
</dbReference>
<comment type="function">
    <text evidence="2 9 11">Excises uracil residues from the DNA which can arise as a result of misincorporation of dUMP residues by DNA polymerase or due to deamination of cytosine.</text>
</comment>
<keyword evidence="6 9" id="KW-0227">DNA damage</keyword>
<dbReference type="CDD" id="cd10027">
    <property type="entry name" value="UDG-F1-like"/>
    <property type="match status" value="1"/>
</dbReference>
<keyword evidence="7 9" id="KW-0378">Hydrolase</keyword>
<evidence type="ECO:0000256" key="5">
    <source>
        <dbReference type="ARBA" id="ARBA00018429"/>
    </source>
</evidence>
<dbReference type="GO" id="GO:0004844">
    <property type="term" value="F:uracil DNA N-glycosylase activity"/>
    <property type="evidence" value="ECO:0007669"/>
    <property type="project" value="UniProtKB-UniRule"/>
</dbReference>
<evidence type="ECO:0000256" key="2">
    <source>
        <dbReference type="ARBA" id="ARBA00002631"/>
    </source>
</evidence>
<dbReference type="PROSITE" id="PS00130">
    <property type="entry name" value="U_DNA_GLYCOSYLASE"/>
    <property type="match status" value="1"/>
</dbReference>
<evidence type="ECO:0000256" key="10">
    <source>
        <dbReference type="PROSITE-ProRule" id="PRU10072"/>
    </source>
</evidence>
<reference evidence="13 14" key="1">
    <citation type="submission" date="2019-11" db="EMBL/GenBank/DDBJ databases">
        <title>P. haliotis isolates from Z. marina roots.</title>
        <authorList>
            <person name="Cohen M."/>
            <person name="Jospin G."/>
            <person name="Eisen J.A."/>
            <person name="Coil D.A."/>
        </authorList>
    </citation>
    <scope>NUCLEOTIDE SEQUENCE [LARGE SCALE GENOMIC DNA]</scope>
    <source>
        <strain evidence="13 14">UCD-MCMsp1aY</strain>
    </source>
</reference>
<dbReference type="InterPro" id="IPR036895">
    <property type="entry name" value="Uracil-DNA_glycosylase-like_sf"/>
</dbReference>
<sequence>MIKNNDWNHFFEEQSNQTYFGTLQANIKNSRNKPERVFPPEEQVFNAFEATSPKDIKVVILGQDPYHGFGQANGLSFSVSKGQKIPPSLRNIYKELALEYPDFGTPKHGDLQPWAEQGVLLLNAVLTVEESNANSHKDFGWHIFTDNAIRYVSDHCSNVVFILWGAFAQKKEVLIDAEKHSILKSPHPSPLSARRGFFGCDHFKAANAYLESKGKTKVNWNLP</sequence>
<evidence type="ECO:0000256" key="3">
    <source>
        <dbReference type="ARBA" id="ARBA00008184"/>
    </source>
</evidence>
<organism evidence="13 14">
    <name type="scientific">Psychrosphaera haliotis</name>
    <dbReference type="NCBI Taxonomy" id="555083"/>
    <lineage>
        <taxon>Bacteria</taxon>
        <taxon>Pseudomonadati</taxon>
        <taxon>Pseudomonadota</taxon>
        <taxon>Gammaproteobacteria</taxon>
        <taxon>Alteromonadales</taxon>
        <taxon>Pseudoalteromonadaceae</taxon>
        <taxon>Psychrosphaera</taxon>
    </lineage>
</organism>
<dbReference type="NCBIfam" id="NF003591">
    <property type="entry name" value="PRK05254.1-4"/>
    <property type="match status" value="1"/>
</dbReference>
<comment type="catalytic activity">
    <reaction evidence="1 9 11">
        <text>Hydrolyzes single-stranded DNA or mismatched double-stranded DNA and polynucleotides, releasing free uracil.</text>
        <dbReference type="EC" id="3.2.2.27"/>
    </reaction>
</comment>
<dbReference type="RefSeq" id="WP_155695658.1">
    <property type="nucleotide sequence ID" value="NZ_WOCD01000003.1"/>
</dbReference>
<dbReference type="Gene3D" id="3.40.470.10">
    <property type="entry name" value="Uracil-DNA glycosylase-like domain"/>
    <property type="match status" value="1"/>
</dbReference>
<feature type="domain" description="Uracil-DNA glycosylase-like" evidence="12">
    <location>
        <begin position="49"/>
        <end position="210"/>
    </location>
</feature>
<dbReference type="PANTHER" id="PTHR11264:SF0">
    <property type="entry name" value="URACIL-DNA GLYCOSYLASE"/>
    <property type="match status" value="1"/>
</dbReference>
<evidence type="ECO:0000256" key="7">
    <source>
        <dbReference type="ARBA" id="ARBA00022801"/>
    </source>
</evidence>
<dbReference type="GO" id="GO:0097510">
    <property type="term" value="P:base-excision repair, AP site formation via deaminated base removal"/>
    <property type="evidence" value="ECO:0007669"/>
    <property type="project" value="TreeGrafter"/>
</dbReference>
<comment type="caution">
    <text evidence="13">The sequence shown here is derived from an EMBL/GenBank/DDBJ whole genome shotgun (WGS) entry which is preliminary data.</text>
</comment>
<dbReference type="NCBIfam" id="TIGR00628">
    <property type="entry name" value="ung"/>
    <property type="match status" value="1"/>
</dbReference>
<name>A0A6N8F7C8_9GAMM</name>
<dbReference type="EC" id="3.2.2.27" evidence="4 9"/>
<keyword evidence="14" id="KW-1185">Reference proteome</keyword>
<keyword evidence="8 9" id="KW-0234">DNA repair</keyword>
<dbReference type="InterPro" id="IPR018085">
    <property type="entry name" value="Ura-DNA_Glyclase_AS"/>
</dbReference>
<gene>
    <name evidence="9" type="primary">ung</name>
    <name evidence="13" type="ORF">GNP35_08300</name>
</gene>
<keyword evidence="9" id="KW-0963">Cytoplasm</keyword>
<evidence type="ECO:0000259" key="12">
    <source>
        <dbReference type="SMART" id="SM00986"/>
    </source>
</evidence>
<dbReference type="GO" id="GO:0005737">
    <property type="term" value="C:cytoplasm"/>
    <property type="evidence" value="ECO:0007669"/>
    <property type="project" value="UniProtKB-SubCell"/>
</dbReference>
<comment type="subcellular location">
    <subcellularLocation>
        <location evidence="9">Cytoplasm</location>
    </subcellularLocation>
</comment>
<evidence type="ECO:0000256" key="6">
    <source>
        <dbReference type="ARBA" id="ARBA00022763"/>
    </source>
</evidence>
<dbReference type="SUPFAM" id="SSF52141">
    <property type="entry name" value="Uracil-DNA glycosylase-like"/>
    <property type="match status" value="1"/>
</dbReference>
<dbReference type="HAMAP" id="MF_00148">
    <property type="entry name" value="UDG"/>
    <property type="match status" value="1"/>
</dbReference>
<protein>
    <recommendedName>
        <fullName evidence="5 9">Uracil-DNA glycosylase</fullName>
        <shortName evidence="9">UDG</shortName>
        <ecNumber evidence="4 9">3.2.2.27</ecNumber>
    </recommendedName>
</protein>
<feature type="active site" description="Proton acceptor" evidence="9 10">
    <location>
        <position position="64"/>
    </location>
</feature>
<dbReference type="SMART" id="SM00986">
    <property type="entry name" value="UDG"/>
    <property type="match status" value="1"/>
</dbReference>
<dbReference type="NCBIfam" id="NF003588">
    <property type="entry name" value="PRK05254.1-1"/>
    <property type="match status" value="1"/>
</dbReference>
<evidence type="ECO:0000256" key="11">
    <source>
        <dbReference type="RuleBase" id="RU003780"/>
    </source>
</evidence>
<evidence type="ECO:0000256" key="1">
    <source>
        <dbReference type="ARBA" id="ARBA00001400"/>
    </source>
</evidence>
<accession>A0A6N8F7C8</accession>
<dbReference type="InterPro" id="IPR005122">
    <property type="entry name" value="Uracil-DNA_glycosylase-like"/>
</dbReference>
<evidence type="ECO:0000256" key="8">
    <source>
        <dbReference type="ARBA" id="ARBA00023204"/>
    </source>
</evidence>
<dbReference type="NCBIfam" id="NF003589">
    <property type="entry name" value="PRK05254.1-2"/>
    <property type="match status" value="1"/>
</dbReference>
<dbReference type="AlphaFoldDB" id="A0A6N8F7C8"/>
<dbReference type="EMBL" id="WOCD01000003">
    <property type="protein sequence ID" value="MUH72485.1"/>
    <property type="molecule type" value="Genomic_DNA"/>
</dbReference>
<dbReference type="Proteomes" id="UP000439994">
    <property type="component" value="Unassembled WGS sequence"/>
</dbReference>
<dbReference type="SMART" id="SM00987">
    <property type="entry name" value="UreE_C"/>
    <property type="match status" value="1"/>
</dbReference>
<dbReference type="PANTHER" id="PTHR11264">
    <property type="entry name" value="URACIL-DNA GLYCOSYLASE"/>
    <property type="match status" value="1"/>
</dbReference>
<evidence type="ECO:0000256" key="9">
    <source>
        <dbReference type="HAMAP-Rule" id="MF_00148"/>
    </source>
</evidence>
<evidence type="ECO:0000313" key="13">
    <source>
        <dbReference type="EMBL" id="MUH72485.1"/>
    </source>
</evidence>
<dbReference type="InterPro" id="IPR002043">
    <property type="entry name" value="UDG_fam1"/>
</dbReference>
<dbReference type="Pfam" id="PF03167">
    <property type="entry name" value="UDG"/>
    <property type="match status" value="1"/>
</dbReference>
<proteinExistence type="inferred from homology"/>
<dbReference type="FunFam" id="3.40.470.10:FF:000001">
    <property type="entry name" value="Uracil-DNA glycosylase"/>
    <property type="match status" value="1"/>
</dbReference>
<keyword evidence="13" id="KW-0326">Glycosidase</keyword>
<evidence type="ECO:0000256" key="4">
    <source>
        <dbReference type="ARBA" id="ARBA00012030"/>
    </source>
</evidence>
<comment type="similarity">
    <text evidence="3 9 11">Belongs to the uracil-DNA glycosylase (UDG) superfamily. UNG family.</text>
</comment>
<dbReference type="OrthoDB" id="9804372at2"/>